<evidence type="ECO:0000256" key="1">
    <source>
        <dbReference type="ARBA" id="ARBA00004477"/>
    </source>
</evidence>
<dbReference type="Pfam" id="PF04161">
    <property type="entry name" value="Arv1"/>
    <property type="match status" value="1"/>
</dbReference>
<dbReference type="EMBL" id="MU151121">
    <property type="protein sequence ID" value="KAF9449739.1"/>
    <property type="molecule type" value="Genomic_DNA"/>
</dbReference>
<dbReference type="OrthoDB" id="2192830at2759"/>
<evidence type="ECO:0000256" key="7">
    <source>
        <dbReference type="ARBA" id="ARBA00023055"/>
    </source>
</evidence>
<feature type="transmembrane region" description="Helical" evidence="10">
    <location>
        <begin position="217"/>
        <end position="238"/>
    </location>
</feature>
<organism evidence="11 12">
    <name type="scientific">Macrolepiota fuliginosa MF-IS2</name>
    <dbReference type="NCBI Taxonomy" id="1400762"/>
    <lineage>
        <taxon>Eukaryota</taxon>
        <taxon>Fungi</taxon>
        <taxon>Dikarya</taxon>
        <taxon>Basidiomycota</taxon>
        <taxon>Agaricomycotina</taxon>
        <taxon>Agaricomycetes</taxon>
        <taxon>Agaricomycetidae</taxon>
        <taxon>Agaricales</taxon>
        <taxon>Agaricineae</taxon>
        <taxon>Agaricaceae</taxon>
        <taxon>Macrolepiota</taxon>
    </lineage>
</organism>
<protein>
    <recommendedName>
        <fullName evidence="10">Protein ARV</fullName>
    </recommendedName>
</protein>
<proteinExistence type="inferred from homology"/>
<dbReference type="PANTHER" id="PTHR14467:SF0">
    <property type="entry name" value="PROTEIN ARV1"/>
    <property type="match status" value="1"/>
</dbReference>
<evidence type="ECO:0000256" key="5">
    <source>
        <dbReference type="ARBA" id="ARBA00022824"/>
    </source>
</evidence>
<dbReference type="GO" id="GO:0005789">
    <property type="term" value="C:endoplasmic reticulum membrane"/>
    <property type="evidence" value="ECO:0007669"/>
    <property type="project" value="UniProtKB-SubCell"/>
</dbReference>
<evidence type="ECO:0000313" key="11">
    <source>
        <dbReference type="EMBL" id="KAF9449739.1"/>
    </source>
</evidence>
<reference evidence="11" key="1">
    <citation type="submission" date="2020-11" db="EMBL/GenBank/DDBJ databases">
        <authorList>
            <consortium name="DOE Joint Genome Institute"/>
            <person name="Ahrendt S."/>
            <person name="Riley R."/>
            <person name="Andreopoulos W."/>
            <person name="Labutti K."/>
            <person name="Pangilinan J."/>
            <person name="Ruiz-Duenas F.J."/>
            <person name="Barrasa J.M."/>
            <person name="Sanchez-Garcia M."/>
            <person name="Camarero S."/>
            <person name="Miyauchi S."/>
            <person name="Serrano A."/>
            <person name="Linde D."/>
            <person name="Babiker R."/>
            <person name="Drula E."/>
            <person name="Ayuso-Fernandez I."/>
            <person name="Pacheco R."/>
            <person name="Padilla G."/>
            <person name="Ferreira P."/>
            <person name="Barriuso J."/>
            <person name="Kellner H."/>
            <person name="Castanera R."/>
            <person name="Alfaro M."/>
            <person name="Ramirez L."/>
            <person name="Pisabarro A.G."/>
            <person name="Kuo A."/>
            <person name="Tritt A."/>
            <person name="Lipzen A."/>
            <person name="He G."/>
            <person name="Yan M."/>
            <person name="Ng V."/>
            <person name="Cullen D."/>
            <person name="Martin F."/>
            <person name="Rosso M.-N."/>
            <person name="Henrissat B."/>
            <person name="Hibbett D."/>
            <person name="Martinez A.T."/>
            <person name="Grigoriev I.V."/>
        </authorList>
    </citation>
    <scope>NUCLEOTIDE SEQUENCE</scope>
    <source>
        <strain evidence="11">MF-IS2</strain>
    </source>
</reference>
<evidence type="ECO:0000313" key="12">
    <source>
        <dbReference type="Proteomes" id="UP000807342"/>
    </source>
</evidence>
<keyword evidence="9 10" id="KW-0472">Membrane</keyword>
<keyword evidence="6 10" id="KW-1133">Transmembrane helix</keyword>
<dbReference type="GO" id="GO:0032366">
    <property type="term" value="P:intracellular sterol transport"/>
    <property type="evidence" value="ECO:0007669"/>
    <property type="project" value="UniProtKB-UniRule"/>
</dbReference>
<evidence type="ECO:0000256" key="2">
    <source>
        <dbReference type="ARBA" id="ARBA00009187"/>
    </source>
</evidence>
<comment type="subcellular location">
    <subcellularLocation>
        <location evidence="1 10">Endoplasmic reticulum membrane</location>
        <topology evidence="1 10">Multi-pass membrane protein</topology>
    </subcellularLocation>
    <subcellularLocation>
        <location evidence="10">Golgi apparatus membrane</location>
        <topology evidence="10">Multi-pass membrane protein</topology>
    </subcellularLocation>
</comment>
<comment type="function">
    <text evidence="10">Mediator of sterol homeostasis involved in sterol uptake, trafficking and distribution into membranes.</text>
</comment>
<evidence type="ECO:0000256" key="8">
    <source>
        <dbReference type="ARBA" id="ARBA00023098"/>
    </source>
</evidence>
<evidence type="ECO:0000256" key="3">
    <source>
        <dbReference type="ARBA" id="ARBA00022448"/>
    </source>
</evidence>
<keyword evidence="10" id="KW-0746">Sphingolipid metabolism</keyword>
<evidence type="ECO:0000256" key="6">
    <source>
        <dbReference type="ARBA" id="ARBA00022989"/>
    </source>
</evidence>
<dbReference type="GO" id="GO:0000139">
    <property type="term" value="C:Golgi membrane"/>
    <property type="evidence" value="ECO:0007669"/>
    <property type="project" value="UniProtKB-SubCell"/>
</dbReference>
<feature type="transmembrane region" description="Helical" evidence="10">
    <location>
        <begin position="149"/>
        <end position="182"/>
    </location>
</feature>
<name>A0A9P6C5V6_9AGAR</name>
<sequence>MPICTTCTTYTPYLYTVYESAYNLRLEQCKKCHTFADPYVEHDLLTLLLDLILLKRGVYRHLLYNRGARPRRALDDSRGKDKGEQYANPLMEEDATIEDSDTGYISRARWIWTLKLGAGLVILDAFIRWTHIHPKAIAEQPLSEDSLFIFSRVFFGCLAETLAFHTGILLSSFTILTILTLVKRLMPKFKLPFIKSMSRTKPPTTGREFHLSLIPLTLFYSSLTKLFLLFLLTIWIPISPVSSPSRPIEIPSDWLYQIISNPRAIIPTMISEFSRILDDDKIDREWVIRNILGGMSAGFGLRVILDMHPFFSTLIILSGWASKTAMAQLVGDWVGGNTETSQAWLAHSIP</sequence>
<keyword evidence="7 10" id="KW-0445">Lipid transport</keyword>
<keyword evidence="5 10" id="KW-0256">Endoplasmic reticulum</keyword>
<keyword evidence="4 10" id="KW-0812">Transmembrane</keyword>
<keyword evidence="8 10" id="KW-0443">Lipid metabolism</keyword>
<keyword evidence="10" id="KW-0333">Golgi apparatus</keyword>
<gene>
    <name evidence="11" type="ORF">P691DRAFT_727367</name>
</gene>
<dbReference type="GO" id="GO:0032541">
    <property type="term" value="C:cortical endoplasmic reticulum"/>
    <property type="evidence" value="ECO:0007669"/>
    <property type="project" value="TreeGrafter"/>
</dbReference>
<evidence type="ECO:0000256" key="10">
    <source>
        <dbReference type="RuleBase" id="RU368065"/>
    </source>
</evidence>
<feature type="transmembrane region" description="Helical" evidence="10">
    <location>
        <begin position="110"/>
        <end position="129"/>
    </location>
</feature>
<dbReference type="GO" id="GO:0006665">
    <property type="term" value="P:sphingolipid metabolic process"/>
    <property type="evidence" value="ECO:0007669"/>
    <property type="project" value="UniProtKB-UniRule"/>
</dbReference>
<dbReference type="PANTHER" id="PTHR14467">
    <property type="entry name" value="ARV1"/>
    <property type="match status" value="1"/>
</dbReference>
<evidence type="ECO:0000256" key="9">
    <source>
        <dbReference type="ARBA" id="ARBA00023136"/>
    </source>
</evidence>
<evidence type="ECO:0000256" key="4">
    <source>
        <dbReference type="ARBA" id="ARBA00022692"/>
    </source>
</evidence>
<comment type="caution">
    <text evidence="11">The sequence shown here is derived from an EMBL/GenBank/DDBJ whole genome shotgun (WGS) entry which is preliminary data.</text>
</comment>
<comment type="function">
    <text evidence="10">Regulates also the sphingolipid metabolism.</text>
</comment>
<dbReference type="GO" id="GO:0097036">
    <property type="term" value="P:regulation of plasma membrane sterol distribution"/>
    <property type="evidence" value="ECO:0007669"/>
    <property type="project" value="UniProtKB-UniRule"/>
</dbReference>
<dbReference type="AlphaFoldDB" id="A0A9P6C5V6"/>
<dbReference type="InterPro" id="IPR007290">
    <property type="entry name" value="Arv1"/>
</dbReference>
<accession>A0A9P6C5V6</accession>
<keyword evidence="12" id="KW-1185">Reference proteome</keyword>
<keyword evidence="3 10" id="KW-0813">Transport</keyword>
<dbReference type="GO" id="GO:0016125">
    <property type="term" value="P:sterol metabolic process"/>
    <property type="evidence" value="ECO:0007669"/>
    <property type="project" value="UniProtKB-UniRule"/>
</dbReference>
<comment type="similarity">
    <text evidence="2 10">Belongs to the ARV1 family.</text>
</comment>
<dbReference type="Proteomes" id="UP000807342">
    <property type="component" value="Unassembled WGS sequence"/>
</dbReference>